<feature type="compositionally biased region" description="Acidic residues" evidence="4">
    <location>
        <begin position="17"/>
        <end position="28"/>
    </location>
</feature>
<evidence type="ECO:0000256" key="4">
    <source>
        <dbReference type="SAM" id="MobiDB-lite"/>
    </source>
</evidence>
<protein>
    <recommendedName>
        <fullName evidence="5">Small-subunit processome Utp12 domain-containing protein</fullName>
    </recommendedName>
</protein>
<keyword evidence="2" id="KW-0539">Nucleus</keyword>
<dbReference type="Pfam" id="PF04003">
    <property type="entry name" value="Utp12"/>
    <property type="match status" value="1"/>
</dbReference>
<evidence type="ECO:0000313" key="7">
    <source>
        <dbReference type="Proteomes" id="UP000596660"/>
    </source>
</evidence>
<sequence length="195" mass="21344">MMRGRIQEWGWSSDKGEDTDGIQIDDNDPTMADKLASLGIEKNDNTEIQESPEPSQTQPPSADSIHVLLRQALHADDSALLLDCLYNQDDKVIANSVSHLNAVDIFKLLNSLLAIIQSRGAVLVCALPWLRSLLLQHSSRIMSQETSLAALNSLYQLIESRVANFNHSLQLASSLDLLHAGVADEGVDEYDSGPP</sequence>
<dbReference type="GO" id="GO:0000462">
    <property type="term" value="P:maturation of SSU-rRNA from tricistronic rRNA transcript (SSU-rRNA, 5.8S rRNA, LSU-rRNA)"/>
    <property type="evidence" value="ECO:0007669"/>
    <property type="project" value="TreeGrafter"/>
</dbReference>
<feature type="region of interest" description="Disordered" evidence="4">
    <location>
        <begin position="1"/>
        <end position="61"/>
    </location>
</feature>
<dbReference type="Gramene" id="AUR62011569-RA">
    <property type="protein sequence ID" value="AUR62011569-RA:cds"/>
    <property type="gene ID" value="AUR62011569"/>
</dbReference>
<dbReference type="InterPro" id="IPR052414">
    <property type="entry name" value="U3_snoRNA-assoc_WDR"/>
</dbReference>
<accession>A0A803LEG3</accession>
<organism evidence="6 7">
    <name type="scientific">Chenopodium quinoa</name>
    <name type="common">Quinoa</name>
    <dbReference type="NCBI Taxonomy" id="63459"/>
    <lineage>
        <taxon>Eukaryota</taxon>
        <taxon>Viridiplantae</taxon>
        <taxon>Streptophyta</taxon>
        <taxon>Embryophyta</taxon>
        <taxon>Tracheophyta</taxon>
        <taxon>Spermatophyta</taxon>
        <taxon>Magnoliopsida</taxon>
        <taxon>eudicotyledons</taxon>
        <taxon>Gunneridae</taxon>
        <taxon>Pentapetalae</taxon>
        <taxon>Caryophyllales</taxon>
        <taxon>Chenopodiaceae</taxon>
        <taxon>Chenopodioideae</taxon>
        <taxon>Atripliceae</taxon>
        <taxon>Chenopodium</taxon>
    </lineage>
</organism>
<dbReference type="EnsemblPlants" id="AUR62011569-RA">
    <property type="protein sequence ID" value="AUR62011569-RA:cds"/>
    <property type="gene ID" value="AUR62011569"/>
</dbReference>
<name>A0A803LEG3_CHEQI</name>
<reference evidence="6" key="1">
    <citation type="journal article" date="2017" name="Nature">
        <title>The genome of Chenopodium quinoa.</title>
        <authorList>
            <person name="Jarvis D.E."/>
            <person name="Ho Y.S."/>
            <person name="Lightfoot D.J."/>
            <person name="Schmoeckel S.M."/>
            <person name="Li B."/>
            <person name="Borm T.J.A."/>
            <person name="Ohyanagi H."/>
            <person name="Mineta K."/>
            <person name="Michell C.T."/>
            <person name="Saber N."/>
            <person name="Kharbatia N.M."/>
            <person name="Rupper R.R."/>
            <person name="Sharp A.R."/>
            <person name="Dally N."/>
            <person name="Boughton B.A."/>
            <person name="Woo Y.H."/>
            <person name="Gao G."/>
            <person name="Schijlen E.G.W.M."/>
            <person name="Guo X."/>
            <person name="Momin A.A."/>
            <person name="Negrao S."/>
            <person name="Al-Babili S."/>
            <person name="Gehring C."/>
            <person name="Roessner U."/>
            <person name="Jung C."/>
            <person name="Murphy K."/>
            <person name="Arold S.T."/>
            <person name="Gojobori T."/>
            <person name="van der Linden C.G."/>
            <person name="van Loo E.N."/>
            <person name="Jellen E.N."/>
            <person name="Maughan P.J."/>
            <person name="Tester M."/>
        </authorList>
    </citation>
    <scope>NUCLEOTIDE SEQUENCE [LARGE SCALE GENOMIC DNA]</scope>
    <source>
        <strain evidence="6">cv. PI 614886</strain>
    </source>
</reference>
<comment type="subcellular location">
    <subcellularLocation>
        <location evidence="1">Nucleus</location>
    </subcellularLocation>
</comment>
<dbReference type="Proteomes" id="UP000596660">
    <property type="component" value="Unplaced"/>
</dbReference>
<evidence type="ECO:0000256" key="3">
    <source>
        <dbReference type="ARBA" id="ARBA00038335"/>
    </source>
</evidence>
<evidence type="ECO:0000313" key="6">
    <source>
        <dbReference type="EnsemblPlants" id="AUR62011569-RA:cds"/>
    </source>
</evidence>
<keyword evidence="7" id="KW-1185">Reference proteome</keyword>
<evidence type="ECO:0000256" key="2">
    <source>
        <dbReference type="ARBA" id="ARBA00023242"/>
    </source>
</evidence>
<comment type="similarity">
    <text evidence="3">Belongs to the UTP5 family.</text>
</comment>
<dbReference type="OMA" id="MELPHNS"/>
<dbReference type="InterPro" id="IPR007148">
    <property type="entry name" value="SSU_processome_Utp12"/>
</dbReference>
<feature type="domain" description="Small-subunit processome Utp12" evidence="5">
    <location>
        <begin position="77"/>
        <end position="179"/>
    </location>
</feature>
<dbReference type="PANTHER" id="PTHR44267:SF1">
    <property type="entry name" value="WD REPEAT-CONTAINING PROTEIN 43"/>
    <property type="match status" value="1"/>
</dbReference>
<dbReference type="PANTHER" id="PTHR44267">
    <property type="entry name" value="WD REPEAT-CONTAINING PROTEIN 43"/>
    <property type="match status" value="1"/>
</dbReference>
<dbReference type="AlphaFoldDB" id="A0A803LEG3"/>
<evidence type="ECO:0000256" key="1">
    <source>
        <dbReference type="ARBA" id="ARBA00004123"/>
    </source>
</evidence>
<feature type="compositionally biased region" description="Low complexity" evidence="4">
    <location>
        <begin position="48"/>
        <end position="61"/>
    </location>
</feature>
<proteinExistence type="inferred from homology"/>
<dbReference type="GO" id="GO:0005730">
    <property type="term" value="C:nucleolus"/>
    <property type="evidence" value="ECO:0007669"/>
    <property type="project" value="TreeGrafter"/>
</dbReference>
<evidence type="ECO:0000259" key="5">
    <source>
        <dbReference type="Pfam" id="PF04003"/>
    </source>
</evidence>
<reference evidence="6" key="2">
    <citation type="submission" date="2021-03" db="UniProtKB">
        <authorList>
            <consortium name="EnsemblPlants"/>
        </authorList>
    </citation>
    <scope>IDENTIFICATION</scope>
</reference>